<dbReference type="Proteomes" id="UP000024001">
    <property type="component" value="Unassembled WGS sequence"/>
</dbReference>
<keyword evidence="2" id="KW-0378">Hydrolase</keyword>
<dbReference type="PANTHER" id="PTHR13817:SF173">
    <property type="entry name" value="FRAZZLED"/>
    <property type="match status" value="1"/>
</dbReference>
<keyword evidence="4" id="KW-0732">Signal</keyword>
<dbReference type="GO" id="GO:0016798">
    <property type="term" value="F:hydrolase activity, acting on glycosyl bonds"/>
    <property type="evidence" value="ECO:0007669"/>
    <property type="project" value="UniProtKB-KW"/>
</dbReference>
<protein>
    <submittedName>
        <fullName evidence="6">Fibronectin type III domain protein</fullName>
    </submittedName>
</protein>
<proteinExistence type="predicted"/>
<evidence type="ECO:0000256" key="1">
    <source>
        <dbReference type="ARBA" id="ARBA00022737"/>
    </source>
</evidence>
<dbReference type="PANTHER" id="PTHR13817">
    <property type="entry name" value="TITIN"/>
    <property type="match status" value="1"/>
</dbReference>
<dbReference type="InterPro" id="IPR050964">
    <property type="entry name" value="Striated_Muscle_Regulatory"/>
</dbReference>
<keyword evidence="7" id="KW-1185">Reference proteome</keyword>
<dbReference type="InterPro" id="IPR003961">
    <property type="entry name" value="FN3_dom"/>
</dbReference>
<feature type="signal peptide" evidence="4">
    <location>
        <begin position="1"/>
        <end position="33"/>
    </location>
</feature>
<evidence type="ECO:0000256" key="4">
    <source>
        <dbReference type="SAM" id="SignalP"/>
    </source>
</evidence>
<evidence type="ECO:0000256" key="2">
    <source>
        <dbReference type="ARBA" id="ARBA00023295"/>
    </source>
</evidence>
<evidence type="ECO:0000259" key="5">
    <source>
        <dbReference type="PROSITE" id="PS50853"/>
    </source>
</evidence>
<keyword evidence="2" id="KW-0326">Glycosidase</keyword>
<evidence type="ECO:0000313" key="7">
    <source>
        <dbReference type="Proteomes" id="UP000024001"/>
    </source>
</evidence>
<dbReference type="PROSITE" id="PS50853">
    <property type="entry name" value="FN3"/>
    <property type="match status" value="2"/>
</dbReference>
<dbReference type="SUPFAM" id="SSF56219">
    <property type="entry name" value="DNase I-like"/>
    <property type="match status" value="1"/>
</dbReference>
<reference evidence="6 7" key="1">
    <citation type="submission" date="2014-03" db="EMBL/GenBank/DDBJ databases">
        <title>Draft Genome Sequences of 13 Willow Endophytes.</title>
        <authorList>
            <person name="Gan H.Y."/>
            <person name="Gan H.M."/>
            <person name="Savka M.A."/>
            <person name="Hudson A.O."/>
        </authorList>
    </citation>
    <scope>NUCLEOTIDE SEQUENCE [LARGE SCALE GENOMIC DNA]</scope>
    <source>
        <strain evidence="6 7">RIT293</strain>
    </source>
</reference>
<dbReference type="SUPFAM" id="SSF49265">
    <property type="entry name" value="Fibronectin type III"/>
    <property type="match status" value="2"/>
</dbReference>
<dbReference type="PATRIC" id="fig|273677.3.peg.1634"/>
<keyword evidence="3" id="KW-0624">Polysaccharide degradation</keyword>
<dbReference type="InterPro" id="IPR036691">
    <property type="entry name" value="Endo/exonu/phosph_ase_sf"/>
</dbReference>
<dbReference type="Gene3D" id="3.60.10.10">
    <property type="entry name" value="Endonuclease/exonuclease/phosphatase"/>
    <property type="match status" value="1"/>
</dbReference>
<dbReference type="InterPro" id="IPR036116">
    <property type="entry name" value="FN3_sf"/>
</dbReference>
<name>A0A031FU14_9MICO</name>
<dbReference type="eggNOG" id="COG4733">
    <property type="taxonomic scope" value="Bacteria"/>
</dbReference>
<dbReference type="GO" id="GO:0000272">
    <property type="term" value="P:polysaccharide catabolic process"/>
    <property type="evidence" value="ECO:0007669"/>
    <property type="project" value="UniProtKB-KW"/>
</dbReference>
<gene>
    <name evidence="6" type="ORF">BW34_01650</name>
</gene>
<dbReference type="EMBL" id="JFYO01000005">
    <property type="protein sequence ID" value="EZP27661.1"/>
    <property type="molecule type" value="Genomic_DNA"/>
</dbReference>
<keyword evidence="3" id="KW-0119">Carbohydrate metabolism</keyword>
<dbReference type="InterPro" id="IPR013783">
    <property type="entry name" value="Ig-like_fold"/>
</dbReference>
<accession>A0A031FU14</accession>
<comment type="caution">
    <text evidence="6">The sequence shown here is derived from an EMBL/GenBank/DDBJ whole genome shotgun (WGS) entry which is preliminary data.</text>
</comment>
<dbReference type="Pfam" id="PF00041">
    <property type="entry name" value="fn3"/>
    <property type="match status" value="2"/>
</dbReference>
<feature type="domain" description="Fibronectin type-III" evidence="5">
    <location>
        <begin position="48"/>
        <end position="146"/>
    </location>
</feature>
<dbReference type="Gene3D" id="2.60.40.10">
    <property type="entry name" value="Immunoglobulins"/>
    <property type="match status" value="3"/>
</dbReference>
<organism evidence="6 7">
    <name type="scientific">Microbacterium oleivorans</name>
    <dbReference type="NCBI Taxonomy" id="273677"/>
    <lineage>
        <taxon>Bacteria</taxon>
        <taxon>Bacillati</taxon>
        <taxon>Actinomycetota</taxon>
        <taxon>Actinomycetes</taxon>
        <taxon>Micrococcales</taxon>
        <taxon>Microbacteriaceae</taxon>
        <taxon>Microbacterium</taxon>
    </lineage>
</organism>
<dbReference type="AlphaFoldDB" id="A0A031FU14"/>
<feature type="chain" id="PRO_5001553081" evidence="4">
    <location>
        <begin position="34"/>
        <end position="630"/>
    </location>
</feature>
<keyword evidence="1" id="KW-0677">Repeat</keyword>
<sequence>MSATHRLRHGAVRVGACVLLVVALVIPTSAAQAAAPTAATLAATAPARPQAMSVVSVVGGTWTSAGSTVTLSWPKVAGASRYEVFASREWDAIPTMTTPTKTVTAATATVSGLAAGKEYTFRVVPVNSAGRGVGSARIRQITLAQGERWYTSAPAATGQVTVVGASWTPSGSTMKLDWADVARANSYDVFVSTSFDGVFTMTTPTKQVSRSTAEITGLKPGVKYTIRVAARNNLGRGQSANRIPHTTRTQSDMKYPWYTSRPEATGLVTFVGASLEKSGATLTIDWGDVKRATGYNVFAATSFDAAGKMTTPTMTVRSSKATLTKLRKGQDYFVRVVPTNNVGPGVGSARVAHRTIAAETSPGKAKAYSVMTWNVCSNACSGIAKRKPIIDSRIRELAPGIVGLQEASKYTKAPAGYSFALNGQNDILVRNGTFAKVPVRAKVQTTGTKKFASRYASSGKGVAWAALRHSSGQYVVVFNTHLVVGTSKASTKQRQYEADQLATFVNQTMNQLGKSNPALRGASPVLLGDFNVSKGREGDATASVLLKRGWADAFDQARSLTGQHYNSANPIMSAKPVVSVTWGAHVDKVMVKPSRTIVTSWEQAGKMKNGRFVTPLGSDHHPILIKGIFR</sequence>
<feature type="domain" description="Fibronectin type-III" evidence="5">
    <location>
        <begin position="156"/>
        <end position="252"/>
    </location>
</feature>
<dbReference type="SMART" id="SM00060">
    <property type="entry name" value="FN3"/>
    <property type="match status" value="3"/>
</dbReference>
<evidence type="ECO:0000256" key="3">
    <source>
        <dbReference type="ARBA" id="ARBA00023326"/>
    </source>
</evidence>
<evidence type="ECO:0000313" key="6">
    <source>
        <dbReference type="EMBL" id="EZP27661.1"/>
    </source>
</evidence>
<dbReference type="CDD" id="cd00063">
    <property type="entry name" value="FN3"/>
    <property type="match status" value="3"/>
</dbReference>